<sequence length="133" mass="14372">MQIPGFSGMLSMSGMSHNSGMTGMERMTCHSPQTKRAPIQVQSSFAAELSKSEIPYEETKDGTSQVNNSLASVQIYGNSEKVAINYAVSYRNINTYAPVSTALASSVYMTSQTLNYVVPLSSTLDLPSKNNES</sequence>
<reference evidence="1 2" key="1">
    <citation type="submission" date="2017-04" db="EMBL/GenBank/DDBJ databases">
        <authorList>
            <person name="Afonso C.L."/>
            <person name="Miller P.J."/>
            <person name="Scott M.A."/>
            <person name="Spackman E."/>
            <person name="Goraichik I."/>
            <person name="Dimitrov K.M."/>
            <person name="Suarez D.L."/>
            <person name="Swayne D.E."/>
        </authorList>
    </citation>
    <scope>NUCLEOTIDE SEQUENCE [LARGE SCALE GENOMIC DNA]</scope>
    <source>
        <strain evidence="1 2">DSM 5090</strain>
    </source>
</reference>
<proteinExistence type="predicted"/>
<gene>
    <name evidence="1" type="ORF">SAMN04488500_10338</name>
</gene>
<protein>
    <submittedName>
        <fullName evidence="1">Uncharacterized protein</fullName>
    </submittedName>
</protein>
<dbReference type="EMBL" id="FWXI01000003">
    <property type="protein sequence ID" value="SMC44072.1"/>
    <property type="molecule type" value="Genomic_DNA"/>
</dbReference>
<dbReference type="AlphaFoldDB" id="A0A1W1Z6Z2"/>
<organism evidence="1 2">
    <name type="scientific">Sporomusa malonica</name>
    <dbReference type="NCBI Taxonomy" id="112901"/>
    <lineage>
        <taxon>Bacteria</taxon>
        <taxon>Bacillati</taxon>
        <taxon>Bacillota</taxon>
        <taxon>Negativicutes</taxon>
        <taxon>Selenomonadales</taxon>
        <taxon>Sporomusaceae</taxon>
        <taxon>Sporomusa</taxon>
    </lineage>
</organism>
<accession>A0A1W1Z6Z2</accession>
<evidence type="ECO:0000313" key="1">
    <source>
        <dbReference type="EMBL" id="SMC44072.1"/>
    </source>
</evidence>
<evidence type="ECO:0000313" key="2">
    <source>
        <dbReference type="Proteomes" id="UP000192738"/>
    </source>
</evidence>
<dbReference type="RefSeq" id="WP_084574399.1">
    <property type="nucleotide sequence ID" value="NZ_CP155572.1"/>
</dbReference>
<dbReference type="Proteomes" id="UP000192738">
    <property type="component" value="Unassembled WGS sequence"/>
</dbReference>
<name>A0A1W1Z6Z2_9FIRM</name>
<keyword evidence="2" id="KW-1185">Reference proteome</keyword>